<proteinExistence type="predicted"/>
<gene>
    <name evidence="2" type="ORF">PENARI_c020G02673</name>
</gene>
<reference evidence="2 3" key="1">
    <citation type="journal article" date="2016" name="Sci. Rep.">
        <title>Penicillium arizonense, a new, genome sequenced fungal species, reveals a high chemical diversity in secreted metabolites.</title>
        <authorList>
            <person name="Grijseels S."/>
            <person name="Nielsen J.C."/>
            <person name="Randelovic M."/>
            <person name="Nielsen J."/>
            <person name="Nielsen K.F."/>
            <person name="Workman M."/>
            <person name="Frisvad J.C."/>
        </authorList>
    </citation>
    <scope>NUCLEOTIDE SEQUENCE [LARGE SCALE GENOMIC DNA]</scope>
    <source>
        <strain evidence="2 3">CBS 141311</strain>
    </source>
</reference>
<comment type="caution">
    <text evidence="2">The sequence shown here is derived from an EMBL/GenBank/DDBJ whole genome shotgun (WGS) entry which is preliminary data.</text>
</comment>
<keyword evidence="3" id="KW-1185">Reference proteome</keyword>
<evidence type="ECO:0000313" key="2">
    <source>
        <dbReference type="EMBL" id="OGE49564.1"/>
    </source>
</evidence>
<evidence type="ECO:0008006" key="4">
    <source>
        <dbReference type="Google" id="ProtNLM"/>
    </source>
</evidence>
<dbReference type="RefSeq" id="XP_022485015.1">
    <property type="nucleotide sequence ID" value="XM_022634967.1"/>
</dbReference>
<feature type="chain" id="PRO_5009519355" description="Bacterial collagen-like protein middle domain-containing protein" evidence="1">
    <location>
        <begin position="25"/>
        <end position="306"/>
    </location>
</feature>
<feature type="signal peptide" evidence="1">
    <location>
        <begin position="1"/>
        <end position="24"/>
    </location>
</feature>
<name>A0A1F5L8L6_PENAI</name>
<sequence length="306" mass="30272">MKSFAFSAALLASTAVALPTRVLSALPSGIPSCLPSGIIPSDIPLPIVSLIPTCSGATPTATPTPSDAVSGLTSGSFGAGQILSVLNQAGTSQVEMVAENELKSLLSKLPLSELQQPVGQVLETAESLGQLNGGNGAGLGQITAVLENGNVALIQLTQKVVDLLDSLGLGQVGSLVGSIVGGLESVTGNVKRDPISDALSITDLNGLVGGKDLLVQVEPTVLGLLGGLDLTSLQGGPVGNVVATATSLSDLKNQVPQIPGASFIAVHAQDFASVLLVQVDSAVQGLLSTLGLGGLGTVVGSVVPAV</sequence>
<dbReference type="AlphaFoldDB" id="A0A1F5L8L6"/>
<dbReference type="OrthoDB" id="4367311at2759"/>
<organism evidence="2 3">
    <name type="scientific">Penicillium arizonense</name>
    <dbReference type="NCBI Taxonomy" id="1835702"/>
    <lineage>
        <taxon>Eukaryota</taxon>
        <taxon>Fungi</taxon>
        <taxon>Dikarya</taxon>
        <taxon>Ascomycota</taxon>
        <taxon>Pezizomycotina</taxon>
        <taxon>Eurotiomycetes</taxon>
        <taxon>Eurotiomycetidae</taxon>
        <taxon>Eurotiales</taxon>
        <taxon>Aspergillaceae</taxon>
        <taxon>Penicillium</taxon>
    </lineage>
</organism>
<protein>
    <recommendedName>
        <fullName evidence="4">Bacterial collagen-like protein middle domain-containing protein</fullName>
    </recommendedName>
</protein>
<evidence type="ECO:0000256" key="1">
    <source>
        <dbReference type="SAM" id="SignalP"/>
    </source>
</evidence>
<dbReference type="GeneID" id="34579701"/>
<evidence type="ECO:0000313" key="3">
    <source>
        <dbReference type="Proteomes" id="UP000177622"/>
    </source>
</evidence>
<keyword evidence="1" id="KW-0732">Signal</keyword>
<accession>A0A1F5L8L6</accession>
<dbReference type="EMBL" id="LXJU01000020">
    <property type="protein sequence ID" value="OGE49564.1"/>
    <property type="molecule type" value="Genomic_DNA"/>
</dbReference>
<dbReference type="Proteomes" id="UP000177622">
    <property type="component" value="Unassembled WGS sequence"/>
</dbReference>